<evidence type="ECO:0000313" key="3">
    <source>
        <dbReference type="Proteomes" id="UP001187415"/>
    </source>
</evidence>
<sequence>MPEPRWERGRLRAHAFRGTNALPPQLWARSRDREQDGLACPNSKAPPPGTSCRRPWAHRSLPFQRGVSLRRSPVASEDLRASLTEWARRDNEGTPCMSIAVQHTLYYHAAQKFHRLAMDRLDGDPVAGSARALHAGALERHTQGLYSVPRRRPLAPVRLPGERMWLRRDKERRQRAAAGRDISTTKKAPEGRHWRTRAFLQKGQSSPRRAVRGRLHRSHHAAGTICWSQEDYDRHRPDEAALNLLAWSTWPRCTRRALRDALRGPGGEQAYTLHRGASETDSMARHLIRR</sequence>
<gene>
    <name evidence="2" type="ORF">Q5P01_000665</name>
</gene>
<dbReference type="AlphaFoldDB" id="A0AA88IKT1"/>
<dbReference type="EMBL" id="JAUPFM010000074">
    <property type="protein sequence ID" value="KAK2814218.1"/>
    <property type="molecule type" value="Genomic_DNA"/>
</dbReference>
<keyword evidence="3" id="KW-1185">Reference proteome</keyword>
<dbReference type="Proteomes" id="UP001187415">
    <property type="component" value="Unassembled WGS sequence"/>
</dbReference>
<name>A0AA88IKT1_CHASR</name>
<protein>
    <submittedName>
        <fullName evidence="2">Uncharacterized protein</fullName>
    </submittedName>
</protein>
<feature type="region of interest" description="Disordered" evidence="1">
    <location>
        <begin position="22"/>
        <end position="56"/>
    </location>
</feature>
<feature type="region of interest" description="Disordered" evidence="1">
    <location>
        <begin position="170"/>
        <end position="189"/>
    </location>
</feature>
<evidence type="ECO:0000313" key="2">
    <source>
        <dbReference type="EMBL" id="KAK2814218.1"/>
    </source>
</evidence>
<organism evidence="2 3">
    <name type="scientific">Channa striata</name>
    <name type="common">Snakehead murrel</name>
    <name type="synonym">Ophicephalus striatus</name>
    <dbReference type="NCBI Taxonomy" id="64152"/>
    <lineage>
        <taxon>Eukaryota</taxon>
        <taxon>Metazoa</taxon>
        <taxon>Chordata</taxon>
        <taxon>Craniata</taxon>
        <taxon>Vertebrata</taxon>
        <taxon>Euteleostomi</taxon>
        <taxon>Actinopterygii</taxon>
        <taxon>Neopterygii</taxon>
        <taxon>Teleostei</taxon>
        <taxon>Neoteleostei</taxon>
        <taxon>Acanthomorphata</taxon>
        <taxon>Anabantaria</taxon>
        <taxon>Anabantiformes</taxon>
        <taxon>Channoidei</taxon>
        <taxon>Channidae</taxon>
        <taxon>Channa</taxon>
    </lineage>
</organism>
<comment type="caution">
    <text evidence="2">The sequence shown here is derived from an EMBL/GenBank/DDBJ whole genome shotgun (WGS) entry which is preliminary data.</text>
</comment>
<reference evidence="2" key="1">
    <citation type="submission" date="2023-07" db="EMBL/GenBank/DDBJ databases">
        <title>Chromosome-level Genome Assembly of Striped Snakehead (Channa striata).</title>
        <authorList>
            <person name="Liu H."/>
        </authorList>
    </citation>
    <scope>NUCLEOTIDE SEQUENCE</scope>
    <source>
        <strain evidence="2">Gz</strain>
        <tissue evidence="2">Muscle</tissue>
    </source>
</reference>
<evidence type="ECO:0000256" key="1">
    <source>
        <dbReference type="SAM" id="MobiDB-lite"/>
    </source>
</evidence>
<feature type="region of interest" description="Disordered" evidence="1">
    <location>
        <begin position="269"/>
        <end position="290"/>
    </location>
</feature>
<proteinExistence type="predicted"/>
<accession>A0AA88IKT1</accession>